<name>A8C5V8_NPVAP</name>
<proteinExistence type="predicted"/>
<accession>A8C5V8</accession>
<organism evidence="1">
    <name type="scientific">Antheraea pernyi nuclear polyhedrosis virus</name>
    <name type="common">ApNPV</name>
    <dbReference type="NCBI Taxonomy" id="161494"/>
    <lineage>
        <taxon>Viruses</taxon>
        <taxon>Viruses incertae sedis</taxon>
        <taxon>Naldaviricetes</taxon>
        <taxon>Lefavirales</taxon>
        <taxon>Baculoviridae</taxon>
        <taxon>Alphabaculovirus</taxon>
        <taxon>Alphabaculovirus anpernyi</taxon>
    </lineage>
</organism>
<organismHost>
    <name type="scientific">Antheraea pernyi</name>
    <name type="common">Chinese oak silk moth</name>
    <name type="synonym">Bombyx pernyi</name>
    <dbReference type="NCBI Taxonomy" id="7119"/>
</organismHost>
<dbReference type="EMBL" id="EF207986">
    <property type="protein sequence ID" value="ABQ12247.1"/>
    <property type="molecule type" value="Genomic_DNA"/>
</dbReference>
<evidence type="ECO:0000313" key="1">
    <source>
        <dbReference type="EMBL" id="ABQ12247.1"/>
    </source>
</evidence>
<reference evidence="1" key="1">
    <citation type="journal article" date="2007" name="Virology">
        <title>The genome sequence of the multinucleocapsid nucleopolyhedrovirus of the Chinese oak silkworm Antheraea pernyi.</title>
        <authorList>
            <person name="Fan Q."/>
            <person name="Li S."/>
            <person name="Wang L."/>
            <person name="Zhang B."/>
            <person name="Ye B."/>
            <person name="Zhao Z."/>
            <person name="Cui L."/>
        </authorList>
    </citation>
    <scope>NUCLEOTIDE SEQUENCE</scope>
    <source>
        <strain evidence="1">Liaoning</strain>
    </source>
</reference>
<protein>
    <submittedName>
        <fullName evidence="1">Uncharacterized protein</fullName>
    </submittedName>
</protein>
<sequence>MFHFAQEYMFVSTISDVTAPLRVRVAPGDYTLSHLPGRRGFAFGLKPPRTENMVRVYATRDGHAGLSNTYHGGEIRDPALIRIVCDVVLPDLHPEALYNLFCDEAEVDAQVDHNNLSKSFELMEQQYQQKFVETDLLEYFAARGFGPYNNLPVLLFLNTPVQAADLDKLSFAASARVDGEECWYRAHTVSLDGAPIGVLVQTDVFYSMSGDQMGLATYSENGLHVHAFANFEPVTNQEYDKIYVCTY</sequence>